<accession>A0ABU6MEH6</accession>
<evidence type="ECO:0000256" key="4">
    <source>
        <dbReference type="ARBA" id="ARBA00022793"/>
    </source>
</evidence>
<keyword evidence="4 9" id="KW-0210">Decarboxylase</keyword>
<evidence type="ECO:0000256" key="9">
    <source>
        <dbReference type="RuleBase" id="RU361171"/>
    </source>
</evidence>
<evidence type="ECO:0000313" key="11">
    <source>
        <dbReference type="Proteomes" id="UP001341444"/>
    </source>
</evidence>
<dbReference type="SUPFAM" id="SSF53383">
    <property type="entry name" value="PLP-dependent transferases"/>
    <property type="match status" value="1"/>
</dbReference>
<dbReference type="InterPro" id="IPR015424">
    <property type="entry name" value="PyrdxlP-dep_Trfase"/>
</dbReference>
<dbReference type="PANTHER" id="PTHR43321">
    <property type="entry name" value="GLUTAMATE DECARBOXYLASE"/>
    <property type="match status" value="1"/>
</dbReference>
<dbReference type="InterPro" id="IPR015421">
    <property type="entry name" value="PyrdxlP-dep_Trfase_major"/>
</dbReference>
<keyword evidence="6 8" id="KW-0456">Lyase</keyword>
<protein>
    <recommendedName>
        <fullName evidence="3 9">Glutamate decarboxylase</fullName>
        <ecNumber evidence="3 9">4.1.1.15</ecNumber>
    </recommendedName>
</protein>
<dbReference type="CDD" id="cd06450">
    <property type="entry name" value="DOPA_deC_like"/>
    <property type="match status" value="1"/>
</dbReference>
<dbReference type="Pfam" id="PF00282">
    <property type="entry name" value="Pyridoxal_deC"/>
    <property type="match status" value="1"/>
</dbReference>
<comment type="catalytic activity">
    <reaction evidence="7 9">
        <text>L-glutamate + H(+) = 4-aminobutanoate + CO2</text>
        <dbReference type="Rhea" id="RHEA:17785"/>
        <dbReference type="ChEBI" id="CHEBI:15378"/>
        <dbReference type="ChEBI" id="CHEBI:16526"/>
        <dbReference type="ChEBI" id="CHEBI:29985"/>
        <dbReference type="ChEBI" id="CHEBI:59888"/>
        <dbReference type="EC" id="4.1.1.15"/>
    </reaction>
</comment>
<comment type="similarity">
    <text evidence="2 8">Belongs to the group II decarboxylase family.</text>
</comment>
<gene>
    <name evidence="10" type="ORF">P4T90_08155</name>
</gene>
<evidence type="ECO:0000256" key="5">
    <source>
        <dbReference type="ARBA" id="ARBA00022898"/>
    </source>
</evidence>
<evidence type="ECO:0000313" key="10">
    <source>
        <dbReference type="EMBL" id="MED1203067.1"/>
    </source>
</evidence>
<dbReference type="Proteomes" id="UP001341444">
    <property type="component" value="Unassembled WGS sequence"/>
</dbReference>
<dbReference type="NCBIfam" id="TIGR01788">
    <property type="entry name" value="Glu-decarb-GAD"/>
    <property type="match status" value="1"/>
</dbReference>
<sequence length="467" mass="53083">MPQWHPHRSQLELPHEFSVNPLFSRQGEQAISRFKMHNQGMLPETAYQIVRDEISLDGNARLNLATFVTTWMEPAAERLYKDAYDKNMIDKDEYPQTAAIEERCVRILADLWHSPQPHTTLGVSTTGSSEACMLGGLALKRRWQKARKSQGKPIDKPNIVFSSAVQVVWEKFANYWEVEPRYVDVSPEHPYLDPEGVLSAVDENTIGVVPILGVTYTGVYEPVEAIAKALDDYQERTGIDIPIHVDAASGGFIAPFLQPDLVWDFQIPRVKSINVSGHKYGLVCPGLGWVIWREAEDLPDDLIFRVSYLGGNMPTFALNFSRSGAQVLLQYYNFLRLGKDGYYEVQKTCQLIANFLSKEIQEMGHFEILTNGSDIPVFAWKLKEGDTPNWNLYDLSRQLRTYGWQVPAYPLPPGMEEVTVMRIVVRNGFSTDLAHLFLMNLKQAIEYLDSVEGSLPHQTKHDNGFHH</sequence>
<evidence type="ECO:0000256" key="6">
    <source>
        <dbReference type="ARBA" id="ARBA00023239"/>
    </source>
</evidence>
<proteinExistence type="inferred from homology"/>
<comment type="caution">
    <text evidence="10">The sequence shown here is derived from an EMBL/GenBank/DDBJ whole genome shotgun (WGS) entry which is preliminary data.</text>
</comment>
<evidence type="ECO:0000256" key="7">
    <source>
        <dbReference type="ARBA" id="ARBA00048868"/>
    </source>
</evidence>
<dbReference type="PANTHER" id="PTHR43321:SF3">
    <property type="entry name" value="GLUTAMATE DECARBOXYLASE"/>
    <property type="match status" value="1"/>
</dbReference>
<evidence type="ECO:0000256" key="2">
    <source>
        <dbReference type="ARBA" id="ARBA00009533"/>
    </source>
</evidence>
<dbReference type="InterPro" id="IPR010107">
    <property type="entry name" value="Glutamate_decarboxylase"/>
</dbReference>
<dbReference type="Gene3D" id="4.10.280.50">
    <property type="match status" value="1"/>
</dbReference>
<evidence type="ECO:0000256" key="8">
    <source>
        <dbReference type="RuleBase" id="RU000382"/>
    </source>
</evidence>
<keyword evidence="5 8" id="KW-0663">Pyridoxal phosphate</keyword>
<evidence type="ECO:0000256" key="1">
    <source>
        <dbReference type="ARBA" id="ARBA00001933"/>
    </source>
</evidence>
<dbReference type="InterPro" id="IPR002129">
    <property type="entry name" value="PyrdxlP-dep_de-COase"/>
</dbReference>
<comment type="cofactor">
    <cofactor evidence="1 8">
        <name>pyridoxal 5'-phosphate</name>
        <dbReference type="ChEBI" id="CHEBI:597326"/>
    </cofactor>
</comment>
<name>A0ABU6MEH6_9BACI</name>
<evidence type="ECO:0000256" key="3">
    <source>
        <dbReference type="ARBA" id="ARBA00012421"/>
    </source>
</evidence>
<dbReference type="Gene3D" id="3.40.640.10">
    <property type="entry name" value="Type I PLP-dependent aspartate aminotransferase-like (Major domain)"/>
    <property type="match status" value="1"/>
</dbReference>
<organism evidence="10 11">
    <name type="scientific">Heyndrickxia acidicola</name>
    <dbReference type="NCBI Taxonomy" id="209389"/>
    <lineage>
        <taxon>Bacteria</taxon>
        <taxon>Bacillati</taxon>
        <taxon>Bacillota</taxon>
        <taxon>Bacilli</taxon>
        <taxon>Bacillales</taxon>
        <taxon>Bacillaceae</taxon>
        <taxon>Heyndrickxia</taxon>
    </lineage>
</organism>
<keyword evidence="11" id="KW-1185">Reference proteome</keyword>
<dbReference type="RefSeq" id="WP_066266225.1">
    <property type="nucleotide sequence ID" value="NZ_JARMAB010000009.1"/>
</dbReference>
<dbReference type="Gene3D" id="3.90.1150.160">
    <property type="match status" value="1"/>
</dbReference>
<dbReference type="EMBL" id="JARMAB010000009">
    <property type="protein sequence ID" value="MED1203067.1"/>
    <property type="molecule type" value="Genomic_DNA"/>
</dbReference>
<reference evidence="10 11" key="1">
    <citation type="submission" date="2023-03" db="EMBL/GenBank/DDBJ databases">
        <title>Bacillus Genome Sequencing.</title>
        <authorList>
            <person name="Dunlap C."/>
        </authorList>
    </citation>
    <scope>NUCLEOTIDE SEQUENCE [LARGE SCALE GENOMIC DNA]</scope>
    <source>
        <strain evidence="10 11">B-23453</strain>
    </source>
</reference>
<dbReference type="GO" id="GO:0004351">
    <property type="term" value="F:glutamate decarboxylase activity"/>
    <property type="evidence" value="ECO:0007669"/>
    <property type="project" value="UniProtKB-EC"/>
</dbReference>
<dbReference type="EC" id="4.1.1.15" evidence="3 9"/>